<feature type="compositionally biased region" description="Basic residues" evidence="3">
    <location>
        <begin position="27"/>
        <end position="42"/>
    </location>
</feature>
<gene>
    <name evidence="5" type="ORF">K457DRAFT_128535</name>
</gene>
<organism evidence="5 6">
    <name type="scientific">Linnemannia elongata AG-77</name>
    <dbReference type="NCBI Taxonomy" id="1314771"/>
    <lineage>
        <taxon>Eukaryota</taxon>
        <taxon>Fungi</taxon>
        <taxon>Fungi incertae sedis</taxon>
        <taxon>Mucoromycota</taxon>
        <taxon>Mortierellomycotina</taxon>
        <taxon>Mortierellomycetes</taxon>
        <taxon>Mortierellales</taxon>
        <taxon>Mortierellaceae</taxon>
        <taxon>Linnemannia</taxon>
    </lineage>
</organism>
<dbReference type="InterPro" id="IPR000008">
    <property type="entry name" value="C2_dom"/>
</dbReference>
<accession>A0A197JNW6</accession>
<evidence type="ECO:0000256" key="3">
    <source>
        <dbReference type="SAM" id="MobiDB-lite"/>
    </source>
</evidence>
<dbReference type="STRING" id="1314771.A0A197JNW6"/>
<dbReference type="EMBL" id="KV442071">
    <property type="protein sequence ID" value="OAQ26054.1"/>
    <property type="molecule type" value="Genomic_DNA"/>
</dbReference>
<dbReference type="InterPro" id="IPR035892">
    <property type="entry name" value="C2_domain_sf"/>
</dbReference>
<dbReference type="PRINTS" id="PR00360">
    <property type="entry name" value="C2DOMAIN"/>
</dbReference>
<evidence type="ECO:0000256" key="2">
    <source>
        <dbReference type="ARBA" id="ARBA00022837"/>
    </source>
</evidence>
<dbReference type="SUPFAM" id="SSF49562">
    <property type="entry name" value="C2 domain (Calcium/lipid-binding domain, CaLB)"/>
    <property type="match status" value="1"/>
</dbReference>
<dbReference type="OrthoDB" id="67700at2759"/>
<dbReference type="SMART" id="SM00239">
    <property type="entry name" value="C2"/>
    <property type="match status" value="1"/>
</dbReference>
<dbReference type="Pfam" id="PF00168">
    <property type="entry name" value="C2"/>
    <property type="match status" value="1"/>
</dbReference>
<dbReference type="AlphaFoldDB" id="A0A197JNW6"/>
<dbReference type="Proteomes" id="UP000078512">
    <property type="component" value="Unassembled WGS sequence"/>
</dbReference>
<feature type="region of interest" description="Disordered" evidence="3">
    <location>
        <begin position="1"/>
        <end position="53"/>
    </location>
</feature>
<keyword evidence="1" id="KW-0479">Metal-binding</keyword>
<dbReference type="PROSITE" id="PS50004">
    <property type="entry name" value="C2"/>
    <property type="match status" value="1"/>
</dbReference>
<feature type="compositionally biased region" description="Low complexity" evidence="3">
    <location>
        <begin position="1"/>
        <end position="18"/>
    </location>
</feature>
<evidence type="ECO:0000313" key="5">
    <source>
        <dbReference type="EMBL" id="OAQ26054.1"/>
    </source>
</evidence>
<feature type="domain" description="C2" evidence="4">
    <location>
        <begin position="41"/>
        <end position="159"/>
    </location>
</feature>
<dbReference type="GO" id="GO:0046872">
    <property type="term" value="F:metal ion binding"/>
    <property type="evidence" value="ECO:0007669"/>
    <property type="project" value="UniProtKB-KW"/>
</dbReference>
<keyword evidence="6" id="KW-1185">Reference proteome</keyword>
<protein>
    <submittedName>
        <fullName evidence="5">C2-domain-containing protein</fullName>
    </submittedName>
</protein>
<keyword evidence="2" id="KW-0106">Calcium</keyword>
<sequence length="222" mass="24881">MLASAPMASSSSLSSSPSTSRPQTPFRHNHNHHHHHSHHTHSHTTASNSSDDEQTTVAKMRIFIARAKDLASRDRNGYSDPYVKLTIGGHKFTTNVVRKSLNPVWDAAFDFELDAQSMPDQVSLMFWDKDRWGRDDYLGTVYIPLQPASLWADSVPKHFDDQDNQASSCQLTNCKAFHYFLLIVIVSPTDTVHALLYARLSISFVVPSFSPCSQQLLGSVLK</sequence>
<proteinExistence type="predicted"/>
<reference evidence="5 6" key="1">
    <citation type="submission" date="2016-05" db="EMBL/GenBank/DDBJ databases">
        <title>Genome sequencing reveals origins of a unique bacterial endosymbiosis in the earliest lineages of terrestrial Fungi.</title>
        <authorList>
            <consortium name="DOE Joint Genome Institute"/>
            <person name="Uehling J."/>
            <person name="Gryganskyi A."/>
            <person name="Hameed K."/>
            <person name="Tschaplinski T."/>
            <person name="Misztal P."/>
            <person name="Wu S."/>
            <person name="Desiro A."/>
            <person name="Vande Pol N."/>
            <person name="Du Z.-Y."/>
            <person name="Zienkiewicz A."/>
            <person name="Zienkiewicz K."/>
            <person name="Morin E."/>
            <person name="Tisserant E."/>
            <person name="Splivallo R."/>
            <person name="Hainaut M."/>
            <person name="Henrissat B."/>
            <person name="Ohm R."/>
            <person name="Kuo A."/>
            <person name="Yan J."/>
            <person name="Lipzen A."/>
            <person name="Nolan M."/>
            <person name="Labutti K."/>
            <person name="Barry K."/>
            <person name="Goldstein A."/>
            <person name="Labbe J."/>
            <person name="Schadt C."/>
            <person name="Tuskan G."/>
            <person name="Grigoriev I."/>
            <person name="Martin F."/>
            <person name="Vilgalys R."/>
            <person name="Bonito G."/>
        </authorList>
    </citation>
    <scope>NUCLEOTIDE SEQUENCE [LARGE SCALE GENOMIC DNA]</scope>
    <source>
        <strain evidence="5 6">AG-77</strain>
    </source>
</reference>
<evidence type="ECO:0000313" key="6">
    <source>
        <dbReference type="Proteomes" id="UP000078512"/>
    </source>
</evidence>
<dbReference type="Gene3D" id="2.60.40.150">
    <property type="entry name" value="C2 domain"/>
    <property type="match status" value="1"/>
</dbReference>
<dbReference type="CDD" id="cd00030">
    <property type="entry name" value="C2"/>
    <property type="match status" value="1"/>
</dbReference>
<evidence type="ECO:0000259" key="4">
    <source>
        <dbReference type="PROSITE" id="PS50004"/>
    </source>
</evidence>
<evidence type="ECO:0000256" key="1">
    <source>
        <dbReference type="ARBA" id="ARBA00022723"/>
    </source>
</evidence>
<name>A0A197JNW6_9FUNG</name>
<dbReference type="PANTHER" id="PTHR45911">
    <property type="entry name" value="C2 DOMAIN-CONTAINING PROTEIN"/>
    <property type="match status" value="1"/>
</dbReference>